<evidence type="ECO:0000256" key="1">
    <source>
        <dbReference type="ARBA" id="ARBA00004496"/>
    </source>
</evidence>
<feature type="compositionally biased region" description="Acidic residues" evidence="6">
    <location>
        <begin position="280"/>
        <end position="291"/>
    </location>
</feature>
<feature type="compositionally biased region" description="Basic residues" evidence="6">
    <location>
        <begin position="648"/>
        <end position="665"/>
    </location>
</feature>
<evidence type="ECO:0000256" key="4">
    <source>
        <dbReference type="ARBA" id="ARBA00022801"/>
    </source>
</evidence>
<dbReference type="Proteomes" id="UP000807469">
    <property type="component" value="Unassembled WGS sequence"/>
</dbReference>
<dbReference type="OrthoDB" id="61815at2759"/>
<sequence>MAPKGRDQNPSGLGRAIMNRKLKDARKMQESGLYAVDLDSTNRLKSVTQERDLDEFLNTAQLAGTEFTAERRNVKIIQQTSTVSHNPHLLSTQEEKKVLKKHAENKQRLRVPRRPAWTKSTTTQELDKQEKAAFLEWRRGLAELQDQDNFLLTPFERNLEVWRQLWRVLERSHLVIQIVDARNPLRFRCEDLETYVQDVEGPEGEAGTGKNLRRSMLLINKSDLLTAKQRVQWADYFDSQGIKYAFYSAANEAAIQLARKEAADALAREEEELAVRESPSESDEEDSDDDADKIGASFNSQDESDEEDMYFSAEEETEEGQDSRAKVLSVVELEVLFEKLAPDLSKFSDGSGNPPSKHVVGLVGYPNVGKSSTINSLLGEKKVSVSSTPGKTKHFQTIHLSERVVLCDCPGLVFPQFATTKADLVCDGVLPIDQLREYTGPVDLLAKRLPREILEATYGLTIKTRGVEEGGDGSVTAENFLISYAIARGYVRAGQGNPDEARSARYILKDYVNGKLLFCHPPPNISEAEFNEPTHKNALIRWAGKKRAPVTRVGKGADTFIPSNVISTAPNGSILPAQALGSKSRAVDQDFFETNSALKAKPFVSSGKEFARAQAYPHQNAVTNDGTPIPPNQARLIALLHQNSDSGKKHKKMKRTKQRSGKGYD</sequence>
<feature type="compositionally biased region" description="Basic and acidic residues" evidence="6">
    <location>
        <begin position="268"/>
        <end position="279"/>
    </location>
</feature>
<evidence type="ECO:0000256" key="3">
    <source>
        <dbReference type="ARBA" id="ARBA00022741"/>
    </source>
</evidence>
<protein>
    <submittedName>
        <fullName evidence="8">P-loop containing nucleoside triphosphate hydrolase protein</fullName>
    </submittedName>
</protein>
<dbReference type="GO" id="GO:0005525">
    <property type="term" value="F:GTP binding"/>
    <property type="evidence" value="ECO:0007669"/>
    <property type="project" value="UniProtKB-KW"/>
</dbReference>
<feature type="region of interest" description="Disordered" evidence="6">
    <location>
        <begin position="268"/>
        <end position="325"/>
    </location>
</feature>
<gene>
    <name evidence="8" type="ORF">BDN70DRAFT_922568</name>
</gene>
<dbReference type="GO" id="GO:0000054">
    <property type="term" value="P:ribosomal subunit export from nucleus"/>
    <property type="evidence" value="ECO:0007669"/>
    <property type="project" value="TreeGrafter"/>
</dbReference>
<dbReference type="InterPro" id="IPR027417">
    <property type="entry name" value="P-loop_NTPase"/>
</dbReference>
<dbReference type="GO" id="GO:0005829">
    <property type="term" value="C:cytosol"/>
    <property type="evidence" value="ECO:0007669"/>
    <property type="project" value="TreeGrafter"/>
</dbReference>
<dbReference type="GO" id="GO:0003924">
    <property type="term" value="F:GTPase activity"/>
    <property type="evidence" value="ECO:0007669"/>
    <property type="project" value="InterPro"/>
</dbReference>
<dbReference type="PROSITE" id="PS51721">
    <property type="entry name" value="G_CP"/>
    <property type="match status" value="1"/>
</dbReference>
<feature type="domain" description="CP-type G" evidence="7">
    <location>
        <begin position="162"/>
        <end position="415"/>
    </location>
</feature>
<evidence type="ECO:0000256" key="6">
    <source>
        <dbReference type="SAM" id="MobiDB-lite"/>
    </source>
</evidence>
<dbReference type="InterPro" id="IPR006073">
    <property type="entry name" value="GTP-bd"/>
</dbReference>
<dbReference type="PANTHER" id="PTHR45709">
    <property type="entry name" value="LARGE SUBUNIT GTPASE 1 HOMOLOG-RELATED"/>
    <property type="match status" value="1"/>
</dbReference>
<evidence type="ECO:0000313" key="8">
    <source>
        <dbReference type="EMBL" id="KAF9477541.1"/>
    </source>
</evidence>
<dbReference type="PANTHER" id="PTHR45709:SF2">
    <property type="entry name" value="LARGE SUBUNIT GTPASE 1 HOMOLOG"/>
    <property type="match status" value="1"/>
</dbReference>
<evidence type="ECO:0000259" key="7">
    <source>
        <dbReference type="PROSITE" id="PS51721"/>
    </source>
</evidence>
<dbReference type="EMBL" id="MU155258">
    <property type="protein sequence ID" value="KAF9477541.1"/>
    <property type="molecule type" value="Genomic_DNA"/>
</dbReference>
<dbReference type="AlphaFoldDB" id="A0A9P5Z136"/>
<accession>A0A9P5Z136</accession>
<comment type="subcellular location">
    <subcellularLocation>
        <location evidence="1">Cytoplasm</location>
    </subcellularLocation>
</comment>
<keyword evidence="9" id="KW-1185">Reference proteome</keyword>
<feature type="region of interest" description="Disordered" evidence="6">
    <location>
        <begin position="641"/>
        <end position="665"/>
    </location>
</feature>
<dbReference type="SUPFAM" id="SSF52540">
    <property type="entry name" value="P-loop containing nucleoside triphosphate hydrolases"/>
    <property type="match status" value="1"/>
</dbReference>
<keyword evidence="4 8" id="KW-0378">Hydrolase</keyword>
<keyword evidence="3" id="KW-0547">Nucleotide-binding</keyword>
<organism evidence="8 9">
    <name type="scientific">Pholiota conissans</name>
    <dbReference type="NCBI Taxonomy" id="109636"/>
    <lineage>
        <taxon>Eukaryota</taxon>
        <taxon>Fungi</taxon>
        <taxon>Dikarya</taxon>
        <taxon>Basidiomycota</taxon>
        <taxon>Agaricomycotina</taxon>
        <taxon>Agaricomycetes</taxon>
        <taxon>Agaricomycetidae</taxon>
        <taxon>Agaricales</taxon>
        <taxon>Agaricineae</taxon>
        <taxon>Strophariaceae</taxon>
        <taxon>Pholiota</taxon>
    </lineage>
</organism>
<feature type="compositionally biased region" description="Acidic residues" evidence="6">
    <location>
        <begin position="302"/>
        <end position="320"/>
    </location>
</feature>
<proteinExistence type="predicted"/>
<reference evidence="8" key="1">
    <citation type="submission" date="2020-11" db="EMBL/GenBank/DDBJ databases">
        <authorList>
            <consortium name="DOE Joint Genome Institute"/>
            <person name="Ahrendt S."/>
            <person name="Riley R."/>
            <person name="Andreopoulos W."/>
            <person name="Labutti K."/>
            <person name="Pangilinan J."/>
            <person name="Ruiz-Duenas F.J."/>
            <person name="Barrasa J.M."/>
            <person name="Sanchez-Garcia M."/>
            <person name="Camarero S."/>
            <person name="Miyauchi S."/>
            <person name="Serrano A."/>
            <person name="Linde D."/>
            <person name="Babiker R."/>
            <person name="Drula E."/>
            <person name="Ayuso-Fernandez I."/>
            <person name="Pacheco R."/>
            <person name="Padilla G."/>
            <person name="Ferreira P."/>
            <person name="Barriuso J."/>
            <person name="Kellner H."/>
            <person name="Castanera R."/>
            <person name="Alfaro M."/>
            <person name="Ramirez L."/>
            <person name="Pisabarro A.G."/>
            <person name="Kuo A."/>
            <person name="Tritt A."/>
            <person name="Lipzen A."/>
            <person name="He G."/>
            <person name="Yan M."/>
            <person name="Ng V."/>
            <person name="Cullen D."/>
            <person name="Martin F."/>
            <person name="Rosso M.-N."/>
            <person name="Henrissat B."/>
            <person name="Hibbett D."/>
            <person name="Martinez A.T."/>
            <person name="Grigoriev I.V."/>
        </authorList>
    </citation>
    <scope>NUCLEOTIDE SEQUENCE</scope>
    <source>
        <strain evidence="8">CIRM-BRFM 674</strain>
    </source>
</reference>
<evidence type="ECO:0000313" key="9">
    <source>
        <dbReference type="Proteomes" id="UP000807469"/>
    </source>
</evidence>
<keyword evidence="5" id="KW-0342">GTP-binding</keyword>
<keyword evidence="2" id="KW-0963">Cytoplasm</keyword>
<name>A0A9P5Z136_9AGAR</name>
<dbReference type="InterPro" id="IPR030378">
    <property type="entry name" value="G_CP_dom"/>
</dbReference>
<evidence type="ECO:0000256" key="2">
    <source>
        <dbReference type="ARBA" id="ARBA00022490"/>
    </source>
</evidence>
<dbReference type="Gene3D" id="3.40.50.300">
    <property type="entry name" value="P-loop containing nucleotide triphosphate hydrolases"/>
    <property type="match status" value="1"/>
</dbReference>
<dbReference type="InterPro" id="IPR043358">
    <property type="entry name" value="GNL1-like"/>
</dbReference>
<dbReference type="CDD" id="cd01857">
    <property type="entry name" value="HSR1_MMR1"/>
    <property type="match status" value="1"/>
</dbReference>
<comment type="caution">
    <text evidence="8">The sequence shown here is derived from an EMBL/GenBank/DDBJ whole genome shotgun (WGS) entry which is preliminary data.</text>
</comment>
<evidence type="ECO:0000256" key="5">
    <source>
        <dbReference type="ARBA" id="ARBA00023134"/>
    </source>
</evidence>
<dbReference type="Pfam" id="PF01926">
    <property type="entry name" value="MMR_HSR1"/>
    <property type="match status" value="1"/>
</dbReference>